<feature type="non-terminal residue" evidence="2">
    <location>
        <position position="120"/>
    </location>
</feature>
<keyword evidence="3" id="KW-1185">Reference proteome</keyword>
<sequence>KFTEASIAKVESDPDLLIVVDDKNIYTDEWVLDSGYSYHMCPHKDWFTTYEPVSVRHVPYLKKNLIYLGYLDAKGYKYSGGDGVLKISRGAILFMKGLKVDNLYKLQGSTVIGSVVVSSS</sequence>
<comment type="caution">
    <text evidence="2">The sequence shown here is derived from an EMBL/GenBank/DDBJ whole genome shotgun (WGS) entry which is preliminary data.</text>
</comment>
<proteinExistence type="predicted"/>
<organism evidence="2 3">
    <name type="scientific">Cephalotus follicularis</name>
    <name type="common">Albany pitcher plant</name>
    <dbReference type="NCBI Taxonomy" id="3775"/>
    <lineage>
        <taxon>Eukaryota</taxon>
        <taxon>Viridiplantae</taxon>
        <taxon>Streptophyta</taxon>
        <taxon>Embryophyta</taxon>
        <taxon>Tracheophyta</taxon>
        <taxon>Spermatophyta</taxon>
        <taxon>Magnoliopsida</taxon>
        <taxon>eudicotyledons</taxon>
        <taxon>Gunneridae</taxon>
        <taxon>Pentapetalae</taxon>
        <taxon>rosids</taxon>
        <taxon>fabids</taxon>
        <taxon>Oxalidales</taxon>
        <taxon>Cephalotaceae</taxon>
        <taxon>Cephalotus</taxon>
    </lineage>
</organism>
<reference evidence="3" key="1">
    <citation type="submission" date="2016-04" db="EMBL/GenBank/DDBJ databases">
        <title>Cephalotus genome sequencing.</title>
        <authorList>
            <person name="Fukushima K."/>
            <person name="Hasebe M."/>
            <person name="Fang X."/>
        </authorList>
    </citation>
    <scope>NUCLEOTIDE SEQUENCE [LARGE SCALE GENOMIC DNA]</scope>
    <source>
        <strain evidence="3">cv. St1</strain>
    </source>
</reference>
<dbReference type="EMBL" id="BDDD01000975">
    <property type="protein sequence ID" value="GAV72192.1"/>
    <property type="molecule type" value="Genomic_DNA"/>
</dbReference>
<dbReference type="OrthoDB" id="1166159at2759"/>
<dbReference type="Proteomes" id="UP000187406">
    <property type="component" value="Unassembled WGS sequence"/>
</dbReference>
<feature type="domain" description="Retrovirus-related Pol polyprotein from transposon TNT 1-94-like beta-barrel" evidence="1">
    <location>
        <begin position="30"/>
        <end position="53"/>
    </location>
</feature>
<dbReference type="Pfam" id="PF22936">
    <property type="entry name" value="Pol_BBD"/>
    <property type="match status" value="1"/>
</dbReference>
<name>A0A1Q3BWC4_CEPFO</name>
<dbReference type="InParanoid" id="A0A1Q3BWC4"/>
<gene>
    <name evidence="2" type="ORF">CFOL_v3_15681</name>
</gene>
<evidence type="ECO:0000313" key="2">
    <source>
        <dbReference type="EMBL" id="GAV72192.1"/>
    </source>
</evidence>
<dbReference type="InterPro" id="IPR054722">
    <property type="entry name" value="PolX-like_BBD"/>
</dbReference>
<evidence type="ECO:0000259" key="1">
    <source>
        <dbReference type="Pfam" id="PF22936"/>
    </source>
</evidence>
<feature type="non-terminal residue" evidence="2">
    <location>
        <position position="1"/>
    </location>
</feature>
<protein>
    <recommendedName>
        <fullName evidence="1">Retrovirus-related Pol polyprotein from transposon TNT 1-94-like beta-barrel domain-containing protein</fullName>
    </recommendedName>
</protein>
<dbReference type="AlphaFoldDB" id="A0A1Q3BWC4"/>
<evidence type="ECO:0000313" key="3">
    <source>
        <dbReference type="Proteomes" id="UP000187406"/>
    </source>
</evidence>
<accession>A0A1Q3BWC4</accession>